<dbReference type="RefSeq" id="WP_016278462.1">
    <property type="nucleotide sequence ID" value="NZ_JABVZU010000003.1"/>
</dbReference>
<proteinExistence type="predicted"/>
<dbReference type="PATRIC" id="fig|1235788.3.peg.4395"/>
<accession>R9HXV4</accession>
<feature type="domain" description="Glycosyltransferase 2-like" evidence="3">
    <location>
        <begin position="5"/>
        <end position="133"/>
    </location>
</feature>
<dbReference type="HOGENOM" id="CLU_025996_25_0_10"/>
<dbReference type="GeneID" id="82153603"/>
<dbReference type="PANTHER" id="PTHR22916:SF51">
    <property type="entry name" value="GLYCOSYLTRANSFERASE EPSH-RELATED"/>
    <property type="match status" value="1"/>
</dbReference>
<dbReference type="CDD" id="cd00761">
    <property type="entry name" value="Glyco_tranf_GTA_type"/>
    <property type="match status" value="1"/>
</dbReference>
<keyword evidence="5" id="KW-1185">Reference proteome</keyword>
<dbReference type="InterPro" id="IPR001173">
    <property type="entry name" value="Glyco_trans_2-like"/>
</dbReference>
<reference evidence="4 5" key="1">
    <citation type="submission" date="2013-04" db="EMBL/GenBank/DDBJ databases">
        <title>The Genome Sequence of Bacteroides massiliensis dnLKV3.</title>
        <authorList>
            <consortium name="The Broad Institute Genomics Platform"/>
            <consortium name="The Broad Institute Genome Sequencing Center for Infectious Disease"/>
            <person name="Earl A."/>
            <person name="Xavier R."/>
            <person name="Kuhn K."/>
            <person name="Stappenbeck T."/>
            <person name="Walker B."/>
            <person name="Young S."/>
            <person name="Zeng Q."/>
            <person name="Gargeya S."/>
            <person name="Fitzgerald M."/>
            <person name="Haas B."/>
            <person name="Abouelleil A."/>
            <person name="Allen A.W."/>
            <person name="Alvarado L."/>
            <person name="Arachchi H.M."/>
            <person name="Berlin A.M."/>
            <person name="Chapman S.B."/>
            <person name="Gainer-Dewar J."/>
            <person name="Goldberg J."/>
            <person name="Griggs A."/>
            <person name="Gujja S."/>
            <person name="Hansen M."/>
            <person name="Howarth C."/>
            <person name="Imamovic A."/>
            <person name="Ireland A."/>
            <person name="Larimer J."/>
            <person name="McCowan C."/>
            <person name="Murphy C."/>
            <person name="Pearson M."/>
            <person name="Poon T.W."/>
            <person name="Priest M."/>
            <person name="Roberts A."/>
            <person name="Saif S."/>
            <person name="Shea T."/>
            <person name="Sisk P."/>
            <person name="Sykes S."/>
            <person name="Wortman J."/>
            <person name="Nusbaum C."/>
            <person name="Birren B."/>
        </authorList>
    </citation>
    <scope>NUCLEOTIDE SEQUENCE [LARGE SCALE GENOMIC DNA]</scope>
    <source>
        <strain evidence="5">dnLKV3</strain>
    </source>
</reference>
<dbReference type="Gene3D" id="3.90.550.10">
    <property type="entry name" value="Spore Coat Polysaccharide Biosynthesis Protein SpsA, Chain A"/>
    <property type="match status" value="1"/>
</dbReference>
<evidence type="ECO:0000256" key="2">
    <source>
        <dbReference type="ARBA" id="ARBA00022679"/>
    </source>
</evidence>
<dbReference type="AlphaFoldDB" id="R9HXV4"/>
<protein>
    <recommendedName>
        <fullName evidence="3">Glycosyltransferase 2-like domain-containing protein</fullName>
    </recommendedName>
</protein>
<dbReference type="GO" id="GO:0016758">
    <property type="term" value="F:hexosyltransferase activity"/>
    <property type="evidence" value="ECO:0007669"/>
    <property type="project" value="UniProtKB-ARBA"/>
</dbReference>
<keyword evidence="2" id="KW-0808">Transferase</keyword>
<gene>
    <name evidence="4" type="ORF">C802_04284</name>
</gene>
<dbReference type="PANTHER" id="PTHR22916">
    <property type="entry name" value="GLYCOSYLTRANSFERASE"/>
    <property type="match status" value="1"/>
</dbReference>
<evidence type="ECO:0000259" key="3">
    <source>
        <dbReference type="Pfam" id="PF00535"/>
    </source>
</evidence>
<organism evidence="4 5">
    <name type="scientific">Phocaeicola sartorii</name>
    <dbReference type="NCBI Taxonomy" id="671267"/>
    <lineage>
        <taxon>Bacteria</taxon>
        <taxon>Pseudomonadati</taxon>
        <taxon>Bacteroidota</taxon>
        <taxon>Bacteroidia</taxon>
        <taxon>Bacteroidales</taxon>
        <taxon>Bacteroidaceae</taxon>
        <taxon>Phocaeicola</taxon>
    </lineage>
</organism>
<dbReference type="STRING" id="1235788.C802_04284"/>
<name>R9HXV4_9BACT</name>
<evidence type="ECO:0000313" key="4">
    <source>
        <dbReference type="EMBL" id="EOS08832.1"/>
    </source>
</evidence>
<sequence>MVDISIIIPVYNSAKYLDVCLDSILKQTYKNFEVILVNDGSTDNSKDVCENYVGRDSRFYLYSIPNSGVSVARNYALEKCIGEWITYIDSDDWVEPDYLESLKRNATVGVDIVMGNFFFNRGKVETIGVCSKHSIKKKQFPSYPLALLVEDCAVADNIKISVEIICAACGKLTRKRLVNKNNIRFEEGLELNEDGLFHLMTYIKANDFVIIDKPLYHYRISATSSNYRYRPNVASQMEIWHACYKKVADDLPADQKKLFLSLSAYRMYCNIFNLFLNHRECCLSFREKIGILQECFNTDKYDVSRISKKLMLIKRVEMVLMKYRYCTALLIFSKLKFVFKAILSSKC</sequence>
<dbReference type="InterPro" id="IPR029044">
    <property type="entry name" value="Nucleotide-diphossugar_trans"/>
</dbReference>
<dbReference type="OrthoDB" id="6307329at2"/>
<dbReference type="Proteomes" id="UP000014200">
    <property type="component" value="Unassembled WGS sequence"/>
</dbReference>
<evidence type="ECO:0000256" key="1">
    <source>
        <dbReference type="ARBA" id="ARBA00022676"/>
    </source>
</evidence>
<keyword evidence="1" id="KW-0328">Glycosyltransferase</keyword>
<comment type="caution">
    <text evidence="4">The sequence shown here is derived from an EMBL/GenBank/DDBJ whole genome shotgun (WGS) entry which is preliminary data.</text>
</comment>
<evidence type="ECO:0000313" key="5">
    <source>
        <dbReference type="Proteomes" id="UP000014200"/>
    </source>
</evidence>
<dbReference type="SUPFAM" id="SSF53448">
    <property type="entry name" value="Nucleotide-diphospho-sugar transferases"/>
    <property type="match status" value="1"/>
</dbReference>
<dbReference type="Pfam" id="PF00535">
    <property type="entry name" value="Glycos_transf_2"/>
    <property type="match status" value="1"/>
</dbReference>
<dbReference type="EMBL" id="ASSP01000031">
    <property type="protein sequence ID" value="EOS08832.1"/>
    <property type="molecule type" value="Genomic_DNA"/>
</dbReference>